<dbReference type="SUPFAM" id="SSF51556">
    <property type="entry name" value="Metallo-dependent hydrolases"/>
    <property type="match status" value="1"/>
</dbReference>
<dbReference type="AlphaFoldDB" id="A0A2B5X4P2"/>
<dbReference type="Gene3D" id="3.20.20.140">
    <property type="entry name" value="Metal-dependent hydrolases"/>
    <property type="match status" value="1"/>
</dbReference>
<dbReference type="GO" id="GO:0006508">
    <property type="term" value="P:proteolysis"/>
    <property type="evidence" value="ECO:0007669"/>
    <property type="project" value="InterPro"/>
</dbReference>
<protein>
    <submittedName>
        <fullName evidence="1">Diguanylate cyclase</fullName>
    </submittedName>
</protein>
<organism evidence="1 2">
    <name type="scientific">Bacillus toyonensis</name>
    <dbReference type="NCBI Taxonomy" id="155322"/>
    <lineage>
        <taxon>Bacteria</taxon>
        <taxon>Bacillati</taxon>
        <taxon>Bacillota</taxon>
        <taxon>Bacilli</taxon>
        <taxon>Bacillales</taxon>
        <taxon>Bacillaceae</taxon>
        <taxon>Bacillus</taxon>
        <taxon>Bacillus cereus group</taxon>
    </lineage>
</organism>
<accession>A0A2B5X4P2</accession>
<dbReference type="InterPro" id="IPR032466">
    <property type="entry name" value="Metal_Hydrolase"/>
</dbReference>
<gene>
    <name evidence="1" type="ORF">COF40_26330</name>
</gene>
<reference evidence="1 2" key="1">
    <citation type="submission" date="2017-09" db="EMBL/GenBank/DDBJ databases">
        <title>Large-scale bioinformatics analysis of Bacillus genomes uncovers conserved roles of natural products in bacterial physiology.</title>
        <authorList>
            <consortium name="Agbiome Team Llc"/>
            <person name="Bleich R.M."/>
            <person name="Grubbs K.J."/>
            <person name="Santa Maria K.C."/>
            <person name="Allen S.E."/>
            <person name="Farag S."/>
            <person name="Shank E.A."/>
            <person name="Bowers A."/>
        </authorList>
    </citation>
    <scope>NUCLEOTIDE SEQUENCE [LARGE SCALE GENOMIC DNA]</scope>
    <source>
        <strain evidence="1 2">AFS044250</strain>
    </source>
</reference>
<dbReference type="PANTHER" id="PTHR10443:SF12">
    <property type="entry name" value="DIPEPTIDASE"/>
    <property type="match status" value="1"/>
</dbReference>
<sequence>MSETVQKAGTKKKPYNGYKSFDYLELGVDYKSYKLAKEIGRVEPFNYPVTEEQEKEVQTILEEDMIISLHEHTFICPENVQEIFEFRRQGRDWTGYEGLSVSGLDVVFENYMDGTAFITSNAGWKWNDVIHDLGIRYSDFAHQDLVIRAESIEDLYRAKKEGKVAFVTSIESATQIENEIDRVDVLYGLGVRVMGIAYSEANALGSGLREKNDSGLSVFGHKVVKRMNQLGMTIDVSHCGDKTAADVIEASEKPIFITHVGARALWNTNRMKPDYIFEACAAKGGVIGIEAAPHTTLTKKYPDHSIESVMEHFEHVVTLVGIDHVAFGLDTLFGDHVGIHHAFANQLSIHDAHKGPEFEEVSYVKGLENPSEAYPNVVRWLVKKGYSREDISKVMGGNVIRVLKETWVK</sequence>
<comment type="caution">
    <text evidence="1">The sequence shown here is derived from an EMBL/GenBank/DDBJ whole genome shotgun (WGS) entry which is preliminary data.</text>
</comment>
<dbReference type="Pfam" id="PF01244">
    <property type="entry name" value="Peptidase_M19"/>
    <property type="match status" value="1"/>
</dbReference>
<evidence type="ECO:0000313" key="2">
    <source>
        <dbReference type="Proteomes" id="UP000225997"/>
    </source>
</evidence>
<dbReference type="EMBL" id="NUSQ01000166">
    <property type="protein sequence ID" value="PHD61824.1"/>
    <property type="molecule type" value="Genomic_DNA"/>
</dbReference>
<dbReference type="RefSeq" id="WP_100064167.1">
    <property type="nucleotide sequence ID" value="NZ_NUSQ01000166.1"/>
</dbReference>
<evidence type="ECO:0000313" key="1">
    <source>
        <dbReference type="EMBL" id="PHD61824.1"/>
    </source>
</evidence>
<dbReference type="PROSITE" id="PS51365">
    <property type="entry name" value="RENAL_DIPEPTIDASE_2"/>
    <property type="match status" value="1"/>
</dbReference>
<dbReference type="PANTHER" id="PTHR10443">
    <property type="entry name" value="MICROSOMAL DIPEPTIDASE"/>
    <property type="match status" value="1"/>
</dbReference>
<dbReference type="Proteomes" id="UP000225997">
    <property type="component" value="Unassembled WGS sequence"/>
</dbReference>
<dbReference type="GO" id="GO:0070573">
    <property type="term" value="F:metallodipeptidase activity"/>
    <property type="evidence" value="ECO:0007669"/>
    <property type="project" value="InterPro"/>
</dbReference>
<proteinExistence type="predicted"/>
<dbReference type="InterPro" id="IPR008257">
    <property type="entry name" value="Pept_M19"/>
</dbReference>
<name>A0A2B5X4P2_9BACI</name>